<feature type="non-terminal residue" evidence="8">
    <location>
        <position position="1"/>
    </location>
</feature>
<protein>
    <submittedName>
        <fullName evidence="8">D-aspartate oxidase-like protein</fullName>
    </submittedName>
</protein>
<dbReference type="PROSITE" id="PS00677">
    <property type="entry name" value="DAO"/>
    <property type="match status" value="1"/>
</dbReference>
<dbReference type="InterPro" id="IPR006076">
    <property type="entry name" value="FAD-dep_OxRdtase"/>
</dbReference>
<dbReference type="GO" id="GO:0071949">
    <property type="term" value="F:FAD binding"/>
    <property type="evidence" value="ECO:0007669"/>
    <property type="project" value="InterPro"/>
</dbReference>
<dbReference type="GO" id="GO:0019478">
    <property type="term" value="P:D-amino acid catabolic process"/>
    <property type="evidence" value="ECO:0007669"/>
    <property type="project" value="TreeGrafter"/>
</dbReference>
<dbReference type="VEuPathDB" id="VectorBase:LDEU001994"/>
<dbReference type="GO" id="GO:0005782">
    <property type="term" value="C:peroxisomal matrix"/>
    <property type="evidence" value="ECO:0007669"/>
    <property type="project" value="UniProtKB-SubCell"/>
</dbReference>
<dbReference type="OrthoDB" id="6512784at2759"/>
<dbReference type="SUPFAM" id="SSF54373">
    <property type="entry name" value="FAD-linked reductases, C-terminal domain"/>
    <property type="match status" value="1"/>
</dbReference>
<dbReference type="EMBL" id="NCKV01000662">
    <property type="protein sequence ID" value="RWS30049.1"/>
    <property type="molecule type" value="Genomic_DNA"/>
</dbReference>
<comment type="cofactor">
    <cofactor evidence="1">
        <name>FAD</name>
        <dbReference type="ChEBI" id="CHEBI:57692"/>
    </cofactor>
</comment>
<feature type="domain" description="FAD dependent oxidoreductase" evidence="7">
    <location>
        <begin position="2"/>
        <end position="93"/>
    </location>
</feature>
<comment type="similarity">
    <text evidence="3">Belongs to the DAMOX/DASOX family.</text>
</comment>
<organism evidence="8 9">
    <name type="scientific">Leptotrombidium deliense</name>
    <dbReference type="NCBI Taxonomy" id="299467"/>
    <lineage>
        <taxon>Eukaryota</taxon>
        <taxon>Metazoa</taxon>
        <taxon>Ecdysozoa</taxon>
        <taxon>Arthropoda</taxon>
        <taxon>Chelicerata</taxon>
        <taxon>Arachnida</taxon>
        <taxon>Acari</taxon>
        <taxon>Acariformes</taxon>
        <taxon>Trombidiformes</taxon>
        <taxon>Prostigmata</taxon>
        <taxon>Anystina</taxon>
        <taxon>Parasitengona</taxon>
        <taxon>Trombiculoidea</taxon>
        <taxon>Trombiculidae</taxon>
        <taxon>Leptotrombidium</taxon>
    </lineage>
</organism>
<dbReference type="GO" id="GO:0003884">
    <property type="term" value="F:D-amino-acid oxidase activity"/>
    <property type="evidence" value="ECO:0007669"/>
    <property type="project" value="InterPro"/>
</dbReference>
<evidence type="ECO:0000256" key="5">
    <source>
        <dbReference type="ARBA" id="ARBA00022827"/>
    </source>
</evidence>
<evidence type="ECO:0000313" key="8">
    <source>
        <dbReference type="EMBL" id="RWS30049.1"/>
    </source>
</evidence>
<gene>
    <name evidence="8" type="ORF">B4U80_01502</name>
</gene>
<dbReference type="InterPro" id="IPR006181">
    <property type="entry name" value="D-amino_acid_oxidase_CS"/>
</dbReference>
<evidence type="ECO:0000256" key="3">
    <source>
        <dbReference type="ARBA" id="ARBA00006730"/>
    </source>
</evidence>
<proteinExistence type="inferred from homology"/>
<accession>A0A443SRB4</accession>
<evidence type="ECO:0000256" key="4">
    <source>
        <dbReference type="ARBA" id="ARBA00022630"/>
    </source>
</evidence>
<dbReference type="InterPro" id="IPR023209">
    <property type="entry name" value="DAO"/>
</dbReference>
<keyword evidence="6" id="KW-0560">Oxidoreductase</keyword>
<evidence type="ECO:0000256" key="1">
    <source>
        <dbReference type="ARBA" id="ARBA00001974"/>
    </source>
</evidence>
<sequence length="106" mass="11895">VTLGGIKQYADYDTNLREEDRILIWNRCVEIVPSLAKAEICWNWCGLRPHRQTVCVESSSLRILNKHIPLIHNYGHGGNGISLSRGTALEATALLEKQLISRASKL</sequence>
<dbReference type="Gene3D" id="3.40.50.720">
    <property type="entry name" value="NAD(P)-binding Rossmann-like Domain"/>
    <property type="match status" value="1"/>
</dbReference>
<dbReference type="Pfam" id="PF01266">
    <property type="entry name" value="DAO"/>
    <property type="match status" value="1"/>
</dbReference>
<comment type="caution">
    <text evidence="8">The sequence shown here is derived from an EMBL/GenBank/DDBJ whole genome shotgun (WGS) entry which is preliminary data.</text>
</comment>
<keyword evidence="5" id="KW-0274">FAD</keyword>
<keyword evidence="4" id="KW-0285">Flavoprotein</keyword>
<evidence type="ECO:0000256" key="6">
    <source>
        <dbReference type="ARBA" id="ARBA00023002"/>
    </source>
</evidence>
<dbReference type="PANTHER" id="PTHR11530:SF11">
    <property type="entry name" value="D-ASPARTATE OXIDASE"/>
    <property type="match status" value="1"/>
</dbReference>
<dbReference type="PANTHER" id="PTHR11530">
    <property type="entry name" value="D-AMINO ACID OXIDASE"/>
    <property type="match status" value="1"/>
</dbReference>
<comment type="subcellular location">
    <subcellularLocation>
        <location evidence="2">Peroxisome matrix</location>
    </subcellularLocation>
</comment>
<evidence type="ECO:0000259" key="7">
    <source>
        <dbReference type="Pfam" id="PF01266"/>
    </source>
</evidence>
<dbReference type="STRING" id="299467.A0A443SRB4"/>
<evidence type="ECO:0000256" key="2">
    <source>
        <dbReference type="ARBA" id="ARBA00004253"/>
    </source>
</evidence>
<name>A0A443SRB4_9ACAR</name>
<evidence type="ECO:0000313" key="9">
    <source>
        <dbReference type="Proteomes" id="UP000288716"/>
    </source>
</evidence>
<reference evidence="8 9" key="1">
    <citation type="journal article" date="2018" name="Gigascience">
        <title>Genomes of trombidid mites reveal novel predicted allergens and laterally-transferred genes associated with secondary metabolism.</title>
        <authorList>
            <person name="Dong X."/>
            <person name="Chaisiri K."/>
            <person name="Xia D."/>
            <person name="Armstrong S.D."/>
            <person name="Fang Y."/>
            <person name="Donnelly M.J."/>
            <person name="Kadowaki T."/>
            <person name="McGarry J.W."/>
            <person name="Darby A.C."/>
            <person name="Makepeace B.L."/>
        </authorList>
    </citation>
    <scope>NUCLEOTIDE SEQUENCE [LARGE SCALE GENOMIC DNA]</scope>
    <source>
        <strain evidence="8">UoL-UT</strain>
    </source>
</reference>
<keyword evidence="9" id="KW-1185">Reference proteome</keyword>
<dbReference type="Proteomes" id="UP000288716">
    <property type="component" value="Unassembled WGS sequence"/>
</dbReference>
<dbReference type="AlphaFoldDB" id="A0A443SRB4"/>